<proteinExistence type="predicted"/>
<feature type="compositionally biased region" description="Basic residues" evidence="1">
    <location>
        <begin position="97"/>
        <end position="116"/>
    </location>
</feature>
<evidence type="ECO:0000256" key="1">
    <source>
        <dbReference type="SAM" id="MobiDB-lite"/>
    </source>
</evidence>
<reference evidence="2 3" key="1">
    <citation type="journal article" date="2002" name="J. Bacteriol.">
        <title>Genome sequence of Yersinia pestis KIM.</title>
        <authorList>
            <person name="Deng W."/>
            <person name="Burland V."/>
            <person name="Plunkett G.III."/>
            <person name="Boutin A."/>
            <person name="Mayhew G.F."/>
            <person name="Liss P."/>
            <person name="Perna N.T."/>
            <person name="Rose D.J."/>
            <person name="Mau B."/>
            <person name="Zhou S."/>
            <person name="Schwartz D.C."/>
            <person name="Fetherston J.D."/>
            <person name="Lindler L.E."/>
            <person name="Brubaker R.R."/>
            <person name="Plana G.V."/>
            <person name="Straley S.C."/>
            <person name="McDonough K.A."/>
            <person name="Nilles M.L."/>
            <person name="Matson J.S."/>
            <person name="Blattner F.R."/>
            <person name="Perry R.D."/>
        </authorList>
    </citation>
    <scope>NUCLEOTIDE SEQUENCE [LARGE SCALE GENOMIC DNA]</scope>
    <source>
        <strain evidence="3">KIM10+ / Biovar Mediaevalis</strain>
    </source>
</reference>
<dbReference type="Proteomes" id="UP000002490">
    <property type="component" value="Chromosome"/>
</dbReference>
<dbReference type="HOGENOM" id="CLU_135700_0_1_6"/>
<dbReference type="Pfam" id="PF10697">
    <property type="entry name" value="DUF2502"/>
    <property type="match status" value="1"/>
</dbReference>
<evidence type="ECO:0000313" key="2">
    <source>
        <dbReference type="EMBL" id="AAM85072.1"/>
    </source>
</evidence>
<accession>Q8D0W4</accession>
<sequence>MVTILAWLPLTPMANAESIELLPSISLQIGEQDRRGNYWDGYDWRDRQWWLNHQGRNLGERNRNGHYWDGRRWQDRGWWKKNYYYREGRYWKYDKHGNKHGQKHHNKKGRGHRHDD</sequence>
<dbReference type="EMBL" id="AE009952">
    <property type="protein sequence ID" value="AAM85072.1"/>
    <property type="molecule type" value="Genomic_DNA"/>
</dbReference>
<protein>
    <recommendedName>
        <fullName evidence="4">DUF2502 domain-containing protein</fullName>
    </recommendedName>
</protein>
<dbReference type="InterPro" id="IPR019638">
    <property type="entry name" value="DUF2502"/>
</dbReference>
<evidence type="ECO:0008006" key="4">
    <source>
        <dbReference type="Google" id="ProtNLM"/>
    </source>
</evidence>
<dbReference type="AlphaFoldDB" id="Q8D0W4"/>
<organism evidence="2 3">
    <name type="scientific">Yersinia pestis</name>
    <dbReference type="NCBI Taxonomy" id="632"/>
    <lineage>
        <taxon>Bacteria</taxon>
        <taxon>Pseudomonadati</taxon>
        <taxon>Pseudomonadota</taxon>
        <taxon>Gammaproteobacteria</taxon>
        <taxon>Enterobacterales</taxon>
        <taxon>Yersiniaceae</taxon>
        <taxon>Yersinia</taxon>
    </lineage>
</organism>
<gene>
    <name evidence="2" type="ordered locus">y1501</name>
</gene>
<name>Q8D0W4_YERPE</name>
<dbReference type="KEGG" id="ypk:y1501"/>
<feature type="region of interest" description="Disordered" evidence="1">
    <location>
        <begin position="94"/>
        <end position="116"/>
    </location>
</feature>
<dbReference type="DNASU" id="1146448"/>
<evidence type="ECO:0000313" key="3">
    <source>
        <dbReference type="Proteomes" id="UP000002490"/>
    </source>
</evidence>